<name>A0ABQ1Z653_9BACT</name>
<keyword evidence="3" id="KW-1185">Reference proteome</keyword>
<sequence>MKFLFDENISYRIVKKLKASLPDCIHVSQTPLRYASTDRTIWEYAKARSYIIVTFDADFKGLANVLSFPPKVILLKTGNCSTESVVTLLQNRLGEISKFNKSEIYGVMEIS</sequence>
<comment type="caution">
    <text evidence="2">The sequence shown here is derived from an EMBL/GenBank/DDBJ whole genome shotgun (WGS) entry which is preliminary data.</text>
</comment>
<organism evidence="2 3">
    <name type="scientific">Dyadobacter endophyticus</name>
    <dbReference type="NCBI Taxonomy" id="1749036"/>
    <lineage>
        <taxon>Bacteria</taxon>
        <taxon>Pseudomonadati</taxon>
        <taxon>Bacteroidota</taxon>
        <taxon>Cytophagia</taxon>
        <taxon>Cytophagales</taxon>
        <taxon>Spirosomataceae</taxon>
        <taxon>Dyadobacter</taxon>
    </lineage>
</organism>
<proteinExistence type="predicted"/>
<accession>A0ABQ1Z653</accession>
<reference evidence="3" key="1">
    <citation type="journal article" date="2019" name="Int. J. Syst. Evol. Microbiol.">
        <title>The Global Catalogue of Microorganisms (GCM) 10K type strain sequencing project: providing services to taxonomists for standard genome sequencing and annotation.</title>
        <authorList>
            <consortium name="The Broad Institute Genomics Platform"/>
            <consortium name="The Broad Institute Genome Sequencing Center for Infectious Disease"/>
            <person name="Wu L."/>
            <person name="Ma J."/>
        </authorList>
    </citation>
    <scope>NUCLEOTIDE SEQUENCE [LARGE SCALE GENOMIC DNA]</scope>
    <source>
        <strain evidence="3">CGMCC 1.15288</strain>
    </source>
</reference>
<evidence type="ECO:0000313" key="2">
    <source>
        <dbReference type="EMBL" id="GGH49353.1"/>
    </source>
</evidence>
<dbReference type="EMBL" id="BMIA01000004">
    <property type="protein sequence ID" value="GGH49353.1"/>
    <property type="molecule type" value="Genomic_DNA"/>
</dbReference>
<feature type="domain" description="DUF5615" evidence="1">
    <location>
        <begin position="1"/>
        <end position="110"/>
    </location>
</feature>
<dbReference type="Pfam" id="PF18480">
    <property type="entry name" value="DUF5615"/>
    <property type="match status" value="1"/>
</dbReference>
<gene>
    <name evidence="2" type="ORF">GCM10007423_51290</name>
</gene>
<dbReference type="InterPro" id="IPR041049">
    <property type="entry name" value="DUF5615"/>
</dbReference>
<dbReference type="RefSeq" id="WP_188937807.1">
    <property type="nucleotide sequence ID" value="NZ_BMIA01000004.1"/>
</dbReference>
<dbReference type="Proteomes" id="UP000600214">
    <property type="component" value="Unassembled WGS sequence"/>
</dbReference>
<protein>
    <recommendedName>
        <fullName evidence="1">DUF5615 domain-containing protein</fullName>
    </recommendedName>
</protein>
<evidence type="ECO:0000313" key="3">
    <source>
        <dbReference type="Proteomes" id="UP000600214"/>
    </source>
</evidence>
<evidence type="ECO:0000259" key="1">
    <source>
        <dbReference type="Pfam" id="PF18480"/>
    </source>
</evidence>